<gene>
    <name evidence="1" type="ordered locus">JJD26997_0298</name>
</gene>
<sequence>MLSQIQNNTSIQVASFYEVTKNSIAKHFLRNSDELIENIHYFYDYEQTKGGFK</sequence>
<evidence type="ECO:0000313" key="1">
    <source>
        <dbReference type="EMBL" id="ABS43303.1"/>
    </source>
</evidence>
<dbReference type="KEGG" id="cjd:JJD26997_0298"/>
<dbReference type="AlphaFoldDB" id="A7H1Y4"/>
<reference evidence="2" key="1">
    <citation type="submission" date="2007-07" db="EMBL/GenBank/DDBJ databases">
        <title>Complete genome sequence of Campylobacter jejuni subsp doylei 269.97 isolated from human blood.</title>
        <authorList>
            <person name="Fouts D.E."/>
            <person name="Mongodin E.F."/>
            <person name="Puiu D."/>
            <person name="Sebastian Y."/>
            <person name="Miller W.G."/>
            <person name="Mandrell R.E."/>
            <person name="Lastovica A.J."/>
            <person name="Nelson K.E."/>
        </authorList>
    </citation>
    <scope>NUCLEOTIDE SEQUENCE [LARGE SCALE GENOMIC DNA]</scope>
    <source>
        <strain evidence="2">ATCC BAA-1458 / RM4099 / 269.97</strain>
    </source>
</reference>
<accession>A7H1Y4</accession>
<evidence type="ECO:0000313" key="2">
    <source>
        <dbReference type="Proteomes" id="UP000002302"/>
    </source>
</evidence>
<proteinExistence type="predicted"/>
<dbReference type="HOGENOM" id="CLU_3059570_0_0_7"/>
<organism evidence="1 2">
    <name type="scientific">Campylobacter jejuni subsp. doylei (strain ATCC BAA-1458 / RM4099 / 269.97)</name>
    <dbReference type="NCBI Taxonomy" id="360109"/>
    <lineage>
        <taxon>Bacteria</taxon>
        <taxon>Pseudomonadati</taxon>
        <taxon>Campylobacterota</taxon>
        <taxon>Epsilonproteobacteria</taxon>
        <taxon>Campylobacterales</taxon>
        <taxon>Campylobacteraceae</taxon>
        <taxon>Campylobacter</taxon>
    </lineage>
</organism>
<dbReference type="EMBL" id="CP000768">
    <property type="protein sequence ID" value="ABS43303.1"/>
    <property type="molecule type" value="Genomic_DNA"/>
</dbReference>
<dbReference type="Proteomes" id="UP000002302">
    <property type="component" value="Chromosome"/>
</dbReference>
<name>A7H1Y4_CAMJD</name>
<protein>
    <submittedName>
        <fullName evidence="1">Uncharacterized protein</fullName>
    </submittedName>
</protein>